<comment type="caution">
    <text evidence="15">The sequence shown here is derived from an EMBL/GenBank/DDBJ whole genome shotgun (WGS) entry which is preliminary data.</text>
</comment>
<evidence type="ECO:0000256" key="8">
    <source>
        <dbReference type="ARBA" id="ARBA00047469"/>
    </source>
</evidence>
<evidence type="ECO:0000259" key="13">
    <source>
        <dbReference type="Pfam" id="PF09334"/>
    </source>
</evidence>
<dbReference type="InterPro" id="IPR002302">
    <property type="entry name" value="Leu-tRNA-ligase"/>
</dbReference>
<dbReference type="Pfam" id="PF00133">
    <property type="entry name" value="tRNA-synt_1"/>
    <property type="match status" value="1"/>
</dbReference>
<evidence type="ECO:0000256" key="6">
    <source>
        <dbReference type="ARBA" id="ARBA00022917"/>
    </source>
</evidence>
<dbReference type="AlphaFoldDB" id="A0A1F8ECA0"/>
<dbReference type="CDD" id="cd07958">
    <property type="entry name" value="Anticodon_Ia_Leu_BEm"/>
    <property type="match status" value="1"/>
</dbReference>
<dbReference type="HAMAP" id="MF_00049_B">
    <property type="entry name" value="Leu_tRNA_synth_B"/>
    <property type="match status" value="1"/>
</dbReference>
<dbReference type="InterPro" id="IPR025709">
    <property type="entry name" value="Leu_tRNA-synth_edit"/>
</dbReference>
<feature type="domain" description="Leucyl-tRNA synthetase editing" evidence="14">
    <location>
        <begin position="221"/>
        <end position="416"/>
    </location>
</feature>
<gene>
    <name evidence="9" type="primary">leuS</name>
    <name evidence="15" type="ORF">A2735_00775</name>
</gene>
<protein>
    <recommendedName>
        <fullName evidence="9">Leucine--tRNA ligase</fullName>
        <ecNumber evidence="9">6.1.1.4</ecNumber>
    </recommendedName>
    <alternativeName>
        <fullName evidence="9">Leucyl-tRNA synthetase</fullName>
        <shortName evidence="9">LeuRS</shortName>
    </alternativeName>
</protein>
<dbReference type="GO" id="GO:0004823">
    <property type="term" value="F:leucine-tRNA ligase activity"/>
    <property type="evidence" value="ECO:0007669"/>
    <property type="project" value="UniProtKB-UniRule"/>
</dbReference>
<evidence type="ECO:0000256" key="5">
    <source>
        <dbReference type="ARBA" id="ARBA00022840"/>
    </source>
</evidence>
<dbReference type="SUPFAM" id="SSF47323">
    <property type="entry name" value="Anticodon-binding domain of a subclass of class I aminoacyl-tRNA synthetases"/>
    <property type="match status" value="1"/>
</dbReference>
<evidence type="ECO:0000313" key="15">
    <source>
        <dbReference type="EMBL" id="OGM97959.1"/>
    </source>
</evidence>
<keyword evidence="2 9" id="KW-0963">Cytoplasm</keyword>
<feature type="binding site" evidence="9">
    <location>
        <position position="598"/>
    </location>
    <ligand>
        <name>ATP</name>
        <dbReference type="ChEBI" id="CHEBI:30616"/>
    </ligand>
</feature>
<dbReference type="InterPro" id="IPR009080">
    <property type="entry name" value="tRNAsynth_Ia_anticodon-bd"/>
</dbReference>
<dbReference type="Pfam" id="PF08264">
    <property type="entry name" value="Anticodon_1"/>
    <property type="match status" value="1"/>
</dbReference>
<dbReference type="Proteomes" id="UP000178520">
    <property type="component" value="Unassembled WGS sequence"/>
</dbReference>
<dbReference type="InterPro" id="IPR015413">
    <property type="entry name" value="Methionyl/Leucyl_tRNA_Synth"/>
</dbReference>
<dbReference type="SUPFAM" id="SSF52374">
    <property type="entry name" value="Nucleotidylyl transferase"/>
    <property type="match status" value="1"/>
</dbReference>
<evidence type="ECO:0000256" key="2">
    <source>
        <dbReference type="ARBA" id="ARBA00022490"/>
    </source>
</evidence>
<name>A0A1F8ECA0_9BACT</name>
<keyword evidence="5 9" id="KW-0067">ATP-binding</keyword>
<dbReference type="GO" id="GO:0002161">
    <property type="term" value="F:aminoacyl-tRNA deacylase activity"/>
    <property type="evidence" value="ECO:0007669"/>
    <property type="project" value="InterPro"/>
</dbReference>
<dbReference type="GO" id="GO:0005524">
    <property type="term" value="F:ATP binding"/>
    <property type="evidence" value="ECO:0007669"/>
    <property type="project" value="UniProtKB-UniRule"/>
</dbReference>
<keyword evidence="7 9" id="KW-0030">Aminoacyl-tRNA synthetase</keyword>
<organism evidence="15 16">
    <name type="scientific">Candidatus Yanofskybacteria bacterium RIFCSPHIGHO2_01_FULL_41_21</name>
    <dbReference type="NCBI Taxonomy" id="1802660"/>
    <lineage>
        <taxon>Bacteria</taxon>
        <taxon>Candidatus Yanofskyibacteriota</taxon>
    </lineage>
</organism>
<evidence type="ECO:0000256" key="3">
    <source>
        <dbReference type="ARBA" id="ARBA00022598"/>
    </source>
</evidence>
<dbReference type="EMBL" id="MGJA01000005">
    <property type="protein sequence ID" value="OGM97959.1"/>
    <property type="molecule type" value="Genomic_DNA"/>
</dbReference>
<accession>A0A1F8ECA0</accession>
<dbReference type="FunFam" id="3.40.50.620:FF:000056">
    <property type="entry name" value="Leucine--tRNA ligase"/>
    <property type="match status" value="1"/>
</dbReference>
<feature type="domain" description="Aminoacyl-tRNA synthetase class Ia" evidence="11">
    <location>
        <begin position="430"/>
        <end position="632"/>
    </location>
</feature>
<dbReference type="GO" id="GO:0005829">
    <property type="term" value="C:cytosol"/>
    <property type="evidence" value="ECO:0007669"/>
    <property type="project" value="TreeGrafter"/>
</dbReference>
<evidence type="ECO:0000256" key="4">
    <source>
        <dbReference type="ARBA" id="ARBA00022741"/>
    </source>
</evidence>
<dbReference type="Gene3D" id="1.10.730.10">
    <property type="entry name" value="Isoleucyl-tRNA Synthetase, Domain 1"/>
    <property type="match status" value="1"/>
</dbReference>
<keyword evidence="3 9" id="KW-0436">Ligase</keyword>
<dbReference type="FunFam" id="1.10.730.10:FF:000002">
    <property type="entry name" value="Leucine--tRNA ligase"/>
    <property type="match status" value="1"/>
</dbReference>
<proteinExistence type="inferred from homology"/>
<dbReference type="PANTHER" id="PTHR43740">
    <property type="entry name" value="LEUCYL-TRNA SYNTHETASE"/>
    <property type="match status" value="1"/>
</dbReference>
<comment type="subcellular location">
    <subcellularLocation>
        <location evidence="9">Cytoplasm</location>
    </subcellularLocation>
</comment>
<comment type="catalytic activity">
    <reaction evidence="8 9">
        <text>tRNA(Leu) + L-leucine + ATP = L-leucyl-tRNA(Leu) + AMP + diphosphate</text>
        <dbReference type="Rhea" id="RHEA:11688"/>
        <dbReference type="Rhea" id="RHEA-COMP:9613"/>
        <dbReference type="Rhea" id="RHEA-COMP:9622"/>
        <dbReference type="ChEBI" id="CHEBI:30616"/>
        <dbReference type="ChEBI" id="CHEBI:33019"/>
        <dbReference type="ChEBI" id="CHEBI:57427"/>
        <dbReference type="ChEBI" id="CHEBI:78442"/>
        <dbReference type="ChEBI" id="CHEBI:78494"/>
        <dbReference type="ChEBI" id="CHEBI:456215"/>
        <dbReference type="EC" id="6.1.1.4"/>
    </reaction>
</comment>
<feature type="domain" description="Methionyl/Leucyl tRNA synthetase" evidence="13">
    <location>
        <begin position="40"/>
        <end position="181"/>
    </location>
</feature>
<evidence type="ECO:0000259" key="14">
    <source>
        <dbReference type="Pfam" id="PF13603"/>
    </source>
</evidence>
<dbReference type="Pfam" id="PF09334">
    <property type="entry name" value="tRNA-synt_1g"/>
    <property type="match status" value="1"/>
</dbReference>
<feature type="domain" description="Methionyl/Valyl/Leucyl/Isoleucyl-tRNA synthetase anticodon-binding" evidence="12">
    <location>
        <begin position="676"/>
        <end position="791"/>
    </location>
</feature>
<comment type="caution">
    <text evidence="9">Lacks conserved residue(s) required for the propagation of feature annotation.</text>
</comment>
<comment type="similarity">
    <text evidence="1 9 10">Belongs to the class-I aminoacyl-tRNA synthetase family.</text>
</comment>
<dbReference type="Gene3D" id="3.40.50.620">
    <property type="entry name" value="HUPs"/>
    <property type="match status" value="1"/>
</dbReference>
<sequence>MSKYNPSKIEKKWQQYWEDKKLYQAEDFGHDKKNFLLLVEFPYPSGDLHTGHWFAFSVPDIYGRYLRMNGFNVMYPIGFDAFGLPAENAAIKHNIHPRDWTKKNITKMSKQLRSMGAGFDWSREVSTIDPEYYRWTQWIFIQLYKDGLAYRAETLVNWCPQDKTVLANEQVIDNKCDRCGSVVEQRNLSQWMFKITSFADRLIDDLQDLDWPESTKLAQINWIGRSEGAKIKFPVSIRQLADQFPEPETRNQKLETSVEVFTTRPDTLFGATFLVVSPELAQKWMGMGWEASQEVKDYISQSLKKTDLQRQEETKDKTGVSAGFNAINPMTEKEIPIWIADYVLGHYGTGAIMAVPAHDQRDYDFAKKYGLPIKEVVLNEEKFIGVANEKEGVLISSGQYDGMTSEEARKKITQFLKEKGLGELHKNYRLHDWVLSRQRYWGVPIPMINCSDCGYQPVPETELPVKLPPLKDFMPADDGRSPLAKAGKWLKVKCPKCGKNAERETDTMDTFVDSSWYYMRYTDPKNEKEFASQEKMAKWLPVPLYFGGAEHNTMHLLYSRFITKALRSQNLIDFSEPFFGRRNHGFIMDSTTGQKMSKSKGQAVDPDEQVAKYGADTMRMYFAFMGPYDQNYAWNFDSVLGVRRFLDRVWNLLQPVLSIKGHVLSEDNTKELDIFLNKSVKKIGEDIKAHKFNTGVSELMKLVNKFEEFRNQGYLIPNTKYVILLKLLSPYAPHIAEELWIEVLGNKTSIHLEKWPEINEELLLKESVTLVVQVNSRVRDTMSIKRGLSEDEVKKMVLANEKVKKEIEGKEIKKFVYIQDKLTNIVV</sequence>
<dbReference type="InterPro" id="IPR013155">
    <property type="entry name" value="M/V/L/I-tRNA-synth_anticd-bd"/>
</dbReference>
<dbReference type="FunFam" id="3.40.50.620:FF:000003">
    <property type="entry name" value="Leucine--tRNA ligase"/>
    <property type="match status" value="1"/>
</dbReference>
<evidence type="ECO:0000259" key="11">
    <source>
        <dbReference type="Pfam" id="PF00133"/>
    </source>
</evidence>
<dbReference type="STRING" id="1802660.A2735_00775"/>
<evidence type="ECO:0000256" key="1">
    <source>
        <dbReference type="ARBA" id="ARBA00005594"/>
    </source>
</evidence>
<dbReference type="Pfam" id="PF13603">
    <property type="entry name" value="tRNA-synt_1_2"/>
    <property type="match status" value="1"/>
</dbReference>
<evidence type="ECO:0000256" key="9">
    <source>
        <dbReference type="HAMAP-Rule" id="MF_00049"/>
    </source>
</evidence>
<evidence type="ECO:0000256" key="10">
    <source>
        <dbReference type="RuleBase" id="RU363039"/>
    </source>
</evidence>
<evidence type="ECO:0000259" key="12">
    <source>
        <dbReference type="Pfam" id="PF08264"/>
    </source>
</evidence>
<dbReference type="Gene3D" id="3.90.740.10">
    <property type="entry name" value="Valyl/Leucyl/Isoleucyl-tRNA synthetase, editing domain"/>
    <property type="match status" value="1"/>
</dbReference>
<feature type="short sequence motif" description="'KMSKS' region" evidence="9">
    <location>
        <begin position="595"/>
        <end position="599"/>
    </location>
</feature>
<dbReference type="InterPro" id="IPR009008">
    <property type="entry name" value="Val/Leu/Ile-tRNA-synth_edit"/>
</dbReference>
<keyword evidence="6 9" id="KW-0648">Protein biosynthesis</keyword>
<dbReference type="NCBIfam" id="TIGR00396">
    <property type="entry name" value="leuS_bact"/>
    <property type="match status" value="1"/>
</dbReference>
<dbReference type="EC" id="6.1.1.4" evidence="9"/>
<dbReference type="SUPFAM" id="SSF50677">
    <property type="entry name" value="ValRS/IleRS/LeuRS editing domain"/>
    <property type="match status" value="1"/>
</dbReference>
<dbReference type="PANTHER" id="PTHR43740:SF2">
    <property type="entry name" value="LEUCINE--TRNA LIGASE, MITOCHONDRIAL"/>
    <property type="match status" value="1"/>
</dbReference>
<evidence type="ECO:0000313" key="16">
    <source>
        <dbReference type="Proteomes" id="UP000178520"/>
    </source>
</evidence>
<dbReference type="PRINTS" id="PR00985">
    <property type="entry name" value="TRNASYNTHLEU"/>
</dbReference>
<dbReference type="GO" id="GO:0006429">
    <property type="term" value="P:leucyl-tRNA aminoacylation"/>
    <property type="evidence" value="ECO:0007669"/>
    <property type="project" value="UniProtKB-UniRule"/>
</dbReference>
<reference evidence="15 16" key="1">
    <citation type="journal article" date="2016" name="Nat. Commun.">
        <title>Thousands of microbial genomes shed light on interconnected biogeochemical processes in an aquifer system.</title>
        <authorList>
            <person name="Anantharaman K."/>
            <person name="Brown C.T."/>
            <person name="Hug L.A."/>
            <person name="Sharon I."/>
            <person name="Castelle C.J."/>
            <person name="Probst A.J."/>
            <person name="Thomas B.C."/>
            <person name="Singh A."/>
            <person name="Wilkins M.J."/>
            <person name="Karaoz U."/>
            <person name="Brodie E.L."/>
            <person name="Williams K.H."/>
            <person name="Hubbard S.S."/>
            <person name="Banfield J.F."/>
        </authorList>
    </citation>
    <scope>NUCLEOTIDE SEQUENCE [LARGE SCALE GENOMIC DNA]</scope>
</reference>
<dbReference type="InterPro" id="IPR014729">
    <property type="entry name" value="Rossmann-like_a/b/a_fold"/>
</dbReference>
<evidence type="ECO:0000256" key="7">
    <source>
        <dbReference type="ARBA" id="ARBA00023146"/>
    </source>
</evidence>
<dbReference type="InterPro" id="IPR002300">
    <property type="entry name" value="aa-tRNA-synth_Ia"/>
</dbReference>
<keyword evidence="4 9" id="KW-0547">Nucleotide-binding</keyword>